<proteinExistence type="predicted"/>
<gene>
    <name evidence="1" type="ORF">TH53_19825</name>
</gene>
<name>A0A0D0FT15_9SPHI</name>
<keyword evidence="2" id="KW-1185">Reference proteome</keyword>
<accession>A0A0D0FT15</accession>
<sequence length="171" mass="19783">MKEPEEYKIEKAFCESIGLFSGEVIGLGDGNKSIPDILSKFKTYLIEQGEHVSETDHQEKVNLYKTKNLFQIHKLAFKAGNREEVHLLNRIKELEKEVQPYRDNAFNGVSDEVTTLKRHDEQLRSWINSMTGELKVLRDALKDVKELSSDEDLSEWLFDNDYAAPEPHKTD</sequence>
<dbReference type="STRING" id="1503925.TH53_19825"/>
<comment type="caution">
    <text evidence="1">The sequence shown here is derived from an EMBL/GenBank/DDBJ whole genome shotgun (WGS) entry which is preliminary data.</text>
</comment>
<organism evidence="1 2">
    <name type="scientific">Pedobacter lusitanus</name>
    <dbReference type="NCBI Taxonomy" id="1503925"/>
    <lineage>
        <taxon>Bacteria</taxon>
        <taxon>Pseudomonadati</taxon>
        <taxon>Bacteroidota</taxon>
        <taxon>Sphingobacteriia</taxon>
        <taxon>Sphingobacteriales</taxon>
        <taxon>Sphingobacteriaceae</taxon>
        <taxon>Pedobacter</taxon>
    </lineage>
</organism>
<dbReference type="RefSeq" id="WP_041884641.1">
    <property type="nucleotide sequence ID" value="NZ_CP157278.1"/>
</dbReference>
<dbReference type="EMBL" id="JXRA01000093">
    <property type="protein sequence ID" value="KIO75589.1"/>
    <property type="molecule type" value="Genomic_DNA"/>
</dbReference>
<evidence type="ECO:0000313" key="1">
    <source>
        <dbReference type="EMBL" id="KIO75589.1"/>
    </source>
</evidence>
<reference evidence="1 2" key="1">
    <citation type="submission" date="2015-01" db="EMBL/GenBank/DDBJ databases">
        <title>Draft genome sequence of Pedobacter sp. NL19 isolated from sludge of an effluent treatment pond in an abandoned uranium mine.</title>
        <authorList>
            <person name="Santos T."/>
            <person name="Caetano T."/>
            <person name="Covas C."/>
            <person name="Cruz A."/>
            <person name="Mendo S."/>
        </authorList>
    </citation>
    <scope>NUCLEOTIDE SEQUENCE [LARGE SCALE GENOMIC DNA]</scope>
    <source>
        <strain evidence="1 2">NL19</strain>
    </source>
</reference>
<protein>
    <submittedName>
        <fullName evidence="1">Uncharacterized protein</fullName>
    </submittedName>
</protein>
<evidence type="ECO:0000313" key="2">
    <source>
        <dbReference type="Proteomes" id="UP000032049"/>
    </source>
</evidence>
<dbReference type="Proteomes" id="UP000032049">
    <property type="component" value="Unassembled WGS sequence"/>
</dbReference>
<dbReference type="AlphaFoldDB" id="A0A0D0FT15"/>